<dbReference type="EMBL" id="JAEPRD010000077">
    <property type="protein sequence ID" value="KAG2200944.1"/>
    <property type="molecule type" value="Genomic_DNA"/>
</dbReference>
<dbReference type="PANTHER" id="PTHR33604">
    <property type="entry name" value="OSJNBA0004B13.7 PROTEIN"/>
    <property type="match status" value="1"/>
</dbReference>
<keyword evidence="3" id="KW-1185">Reference proteome</keyword>
<reference evidence="2" key="1">
    <citation type="submission" date="2020-12" db="EMBL/GenBank/DDBJ databases">
        <title>Metabolic potential, ecology and presence of endohyphal bacteria is reflected in genomic diversity of Mucoromycotina.</title>
        <authorList>
            <person name="Muszewska A."/>
            <person name="Okrasinska A."/>
            <person name="Steczkiewicz K."/>
            <person name="Drgas O."/>
            <person name="Orlowska M."/>
            <person name="Perlinska-Lenart U."/>
            <person name="Aleksandrzak-Piekarczyk T."/>
            <person name="Szatraj K."/>
            <person name="Zielenkiewicz U."/>
            <person name="Pilsyk S."/>
            <person name="Malc E."/>
            <person name="Mieczkowski P."/>
            <person name="Kruszewska J.S."/>
            <person name="Biernat P."/>
            <person name="Pawlowska J."/>
        </authorList>
    </citation>
    <scope>NUCLEOTIDE SEQUENCE</scope>
    <source>
        <strain evidence="2">WA0000017839</strain>
    </source>
</reference>
<evidence type="ECO:0000313" key="2">
    <source>
        <dbReference type="EMBL" id="KAG2200944.1"/>
    </source>
</evidence>
<sequence>MTGVLLKSLFSQRKVTRLCWSFIATVFLCFWTYFLYSYTNENSSSLSSNNKSGKYTPIAFTQQQTIISSDTLSATAFTSIQQQHGGHNGKEIERLLWPMNQTVQAFQAGKVSNQAAATAAATMVVDVTVVIQAMEETVLRQIRAILSQTIQPKCIYILFSENSMVNVLEPVIRSSAIPITLIQSTTVYKREFYYVRDAAWLTQTSSYVNTEYTWVMEPNVIPAKEYLYYTYGLLKTNEYGSTVVGYQAGLLQANRNQLECFHSNAIERVRKVDMIHGSWMLRTSWVQLLRQEVDAHVLDLPLGYFISSSLLYRANISSMAIPSRWKTMTTPSFCSSWVQTLRASSFHSVLPHVVDEQKMAENTNRLVLLLNGEEDAEAMFSLTCQWMRGSGEEESGIQVHVILTNGLTRYRFSEMMSNCAKKLETWMVHDLTTAYNNGVGKEFDSFKFVNPVTRLLEYLGAHVLIQLKQNEDSYFYQSVQTVSGVQGITTINLPPAQVEHSLWISDLPIEALKHWNTMKMELVVITDRRPVSLTRLLESTNRAFYLGDETVELVVHLEQSSDNVTRGLVQEFMWQHGEKKVRHRIRKGGLMPAIVESWYPSDNDHYGVLLEDDIELSPLFYAWTKYNILKYRYSPKEKEAHQHIYGVSLYSPRNLELLPEGRRPFGPEKVLEEGGYARRSPYATPVPCSWGAVYFPEHWREFHSYLTERIAKEEWPGYHNVTVPNSRSTRWKKSWKKYFIELVYLRGYVMVYPNFEGFQSFSTNHLEYGTHVKGNGRTQSKVMEFLVPLMQQDLILEQLPDHHLPTFRQLPILDLWGRMSTMGDLDQIGADWHEKVSVCPRTVGTFDPSDLLCPFEENVLKSKSKSTIKP</sequence>
<gene>
    <name evidence="2" type="ORF">INT47_003179</name>
</gene>
<accession>A0A8H7QY50</accession>
<dbReference type="AlphaFoldDB" id="A0A8H7QY50"/>
<dbReference type="SUPFAM" id="SSF53448">
    <property type="entry name" value="Nucleotide-diphospho-sugar transferases"/>
    <property type="match status" value="1"/>
</dbReference>
<dbReference type="Proteomes" id="UP000603453">
    <property type="component" value="Unassembled WGS sequence"/>
</dbReference>
<organism evidence="2 3">
    <name type="scientific">Mucor saturninus</name>
    <dbReference type="NCBI Taxonomy" id="64648"/>
    <lineage>
        <taxon>Eukaryota</taxon>
        <taxon>Fungi</taxon>
        <taxon>Fungi incertae sedis</taxon>
        <taxon>Mucoromycota</taxon>
        <taxon>Mucoromycotina</taxon>
        <taxon>Mucoromycetes</taxon>
        <taxon>Mucorales</taxon>
        <taxon>Mucorineae</taxon>
        <taxon>Mucoraceae</taxon>
        <taxon>Mucor</taxon>
    </lineage>
</organism>
<dbReference type="PANTHER" id="PTHR33604:SF3">
    <property type="entry name" value="OSJNBA0004B13.7 PROTEIN"/>
    <property type="match status" value="1"/>
</dbReference>
<feature type="transmembrane region" description="Helical" evidence="1">
    <location>
        <begin position="18"/>
        <end position="36"/>
    </location>
</feature>
<keyword evidence="1" id="KW-1133">Transmembrane helix</keyword>
<comment type="caution">
    <text evidence="2">The sequence shown here is derived from an EMBL/GenBank/DDBJ whole genome shotgun (WGS) entry which is preliminary data.</text>
</comment>
<keyword evidence="1" id="KW-0812">Transmembrane</keyword>
<keyword evidence="1" id="KW-0472">Membrane</keyword>
<proteinExistence type="predicted"/>
<dbReference type="Gene3D" id="3.90.550.10">
    <property type="entry name" value="Spore Coat Polysaccharide Biosynthesis Protein SpsA, Chain A"/>
    <property type="match status" value="1"/>
</dbReference>
<evidence type="ECO:0000256" key="1">
    <source>
        <dbReference type="SAM" id="Phobius"/>
    </source>
</evidence>
<dbReference type="OrthoDB" id="2020070at2759"/>
<evidence type="ECO:0000313" key="3">
    <source>
        <dbReference type="Proteomes" id="UP000603453"/>
    </source>
</evidence>
<dbReference type="InterPro" id="IPR029044">
    <property type="entry name" value="Nucleotide-diphossugar_trans"/>
</dbReference>
<name>A0A8H7QY50_9FUNG</name>
<protein>
    <submittedName>
        <fullName evidence="2">Uncharacterized protein</fullName>
    </submittedName>
</protein>